<keyword evidence="2" id="KW-0472">Membrane</keyword>
<keyword evidence="2" id="KW-0812">Transmembrane</keyword>
<proteinExistence type="inferred from homology"/>
<accession>A0A7C9EW06</accession>
<comment type="similarity">
    <text evidence="1">Belongs to the peptidase C19 family.</text>
</comment>
<dbReference type="EMBL" id="GISG01242246">
    <property type="protein sequence ID" value="MBA4669069.1"/>
    <property type="molecule type" value="Transcribed_RNA"/>
</dbReference>
<dbReference type="AlphaFoldDB" id="A0A7C9EW06"/>
<reference evidence="4" key="2">
    <citation type="submission" date="2020-07" db="EMBL/GenBank/DDBJ databases">
        <authorList>
            <person name="Vera ALvarez R."/>
            <person name="Arias-Moreno D.M."/>
            <person name="Jimenez-Jacinto V."/>
            <person name="Jimenez-Bremont J.F."/>
            <person name="Swaminathan K."/>
            <person name="Moose S.P."/>
            <person name="Guerrero-Gonzalez M.L."/>
            <person name="Marino-Ramirez L."/>
            <person name="Landsman D."/>
            <person name="Rodriguez-Kessler M."/>
            <person name="Delgado-Sanchez P."/>
        </authorList>
    </citation>
    <scope>NUCLEOTIDE SEQUENCE</scope>
    <source>
        <tissue evidence="4">Cladode</tissue>
    </source>
</reference>
<dbReference type="SUPFAM" id="SSF54001">
    <property type="entry name" value="Cysteine proteinases"/>
    <property type="match status" value="1"/>
</dbReference>
<dbReference type="Gene3D" id="3.90.70.10">
    <property type="entry name" value="Cysteine proteinases"/>
    <property type="match status" value="1"/>
</dbReference>
<dbReference type="PROSITE" id="PS50235">
    <property type="entry name" value="USP_3"/>
    <property type="match status" value="1"/>
</dbReference>
<dbReference type="PANTHER" id="PTHR21646">
    <property type="entry name" value="UBIQUITIN CARBOXYL-TERMINAL HYDROLASE"/>
    <property type="match status" value="1"/>
</dbReference>
<reference evidence="4" key="1">
    <citation type="journal article" date="2013" name="J. Plant Res.">
        <title>Effect of fungi and light on seed germination of three Opuntia species from semiarid lands of central Mexico.</title>
        <authorList>
            <person name="Delgado-Sanchez P."/>
            <person name="Jimenez-Bremont J.F."/>
            <person name="Guerrero-Gonzalez Mde L."/>
            <person name="Flores J."/>
        </authorList>
    </citation>
    <scope>NUCLEOTIDE SEQUENCE</scope>
    <source>
        <tissue evidence="4">Cladode</tissue>
    </source>
</reference>
<dbReference type="InterPro" id="IPR028889">
    <property type="entry name" value="USP"/>
</dbReference>
<evidence type="ECO:0000256" key="1">
    <source>
        <dbReference type="ARBA" id="ARBA00009085"/>
    </source>
</evidence>
<name>A0A7C9EW06_OPUST</name>
<evidence type="ECO:0000259" key="3">
    <source>
        <dbReference type="PROSITE" id="PS50235"/>
    </source>
</evidence>
<sequence>MKIMVCWNRMKIKGDITLYSLLRKLRSGFQMLSHIEWVPAYGSHISAVSVLGIVGLVVAVRDGRMGNLMFISDKGDTQEKLSFVPGLRNLGNNCFLNVVLQSLASCLSFQHFLEELEETQLSSDGGQIEDLPLLVSLAALLEDLSTLKKRSVTLNPRKVMSAMQHYLPQFHLTNQQMWLPLQVEFFHSRA</sequence>
<dbReference type="PROSITE" id="PS00972">
    <property type="entry name" value="USP_1"/>
    <property type="match status" value="1"/>
</dbReference>
<dbReference type="InterPro" id="IPR001394">
    <property type="entry name" value="Peptidase_C19_UCH"/>
</dbReference>
<keyword evidence="2" id="KW-1133">Transmembrane helix</keyword>
<feature type="domain" description="USP" evidence="3">
    <location>
        <begin position="85"/>
        <end position="190"/>
    </location>
</feature>
<protein>
    <recommendedName>
        <fullName evidence="3">USP domain-containing protein</fullName>
    </recommendedName>
</protein>
<dbReference type="GO" id="GO:0004843">
    <property type="term" value="F:cysteine-type deubiquitinase activity"/>
    <property type="evidence" value="ECO:0007669"/>
    <property type="project" value="InterPro"/>
</dbReference>
<dbReference type="PANTHER" id="PTHR21646:SF23">
    <property type="entry name" value="UBIQUITIN CARBOXYL-TERMINAL HYDROLASE USP2"/>
    <property type="match status" value="1"/>
</dbReference>
<feature type="transmembrane region" description="Helical" evidence="2">
    <location>
        <begin position="41"/>
        <end position="60"/>
    </location>
</feature>
<dbReference type="InterPro" id="IPR050185">
    <property type="entry name" value="Ub_carboxyl-term_hydrolase"/>
</dbReference>
<organism evidence="4">
    <name type="scientific">Opuntia streptacantha</name>
    <name type="common">Prickly pear cactus</name>
    <name type="synonym">Opuntia cardona</name>
    <dbReference type="NCBI Taxonomy" id="393608"/>
    <lineage>
        <taxon>Eukaryota</taxon>
        <taxon>Viridiplantae</taxon>
        <taxon>Streptophyta</taxon>
        <taxon>Embryophyta</taxon>
        <taxon>Tracheophyta</taxon>
        <taxon>Spermatophyta</taxon>
        <taxon>Magnoliopsida</taxon>
        <taxon>eudicotyledons</taxon>
        <taxon>Gunneridae</taxon>
        <taxon>Pentapetalae</taxon>
        <taxon>Caryophyllales</taxon>
        <taxon>Cactineae</taxon>
        <taxon>Cactaceae</taxon>
        <taxon>Opuntioideae</taxon>
        <taxon>Opuntia</taxon>
    </lineage>
</organism>
<evidence type="ECO:0000313" key="4">
    <source>
        <dbReference type="EMBL" id="MBA4669069.1"/>
    </source>
</evidence>
<evidence type="ECO:0000256" key="2">
    <source>
        <dbReference type="SAM" id="Phobius"/>
    </source>
</evidence>
<dbReference type="InterPro" id="IPR038765">
    <property type="entry name" value="Papain-like_cys_pep_sf"/>
</dbReference>
<dbReference type="Pfam" id="PF00443">
    <property type="entry name" value="UCH"/>
    <property type="match status" value="1"/>
</dbReference>
<dbReference type="GO" id="GO:0016579">
    <property type="term" value="P:protein deubiquitination"/>
    <property type="evidence" value="ECO:0007669"/>
    <property type="project" value="InterPro"/>
</dbReference>
<dbReference type="InterPro" id="IPR018200">
    <property type="entry name" value="USP_CS"/>
</dbReference>